<dbReference type="AlphaFoldDB" id="A0A2P2P8E2"/>
<reference evidence="1" key="1">
    <citation type="submission" date="2018-02" db="EMBL/GenBank/DDBJ databases">
        <title>Rhizophora mucronata_Transcriptome.</title>
        <authorList>
            <person name="Meera S.P."/>
            <person name="Sreeshan A."/>
            <person name="Augustine A."/>
        </authorList>
    </citation>
    <scope>NUCLEOTIDE SEQUENCE</scope>
    <source>
        <tissue evidence="1">Leaf</tissue>
    </source>
</reference>
<protein>
    <submittedName>
        <fullName evidence="1">Uncharacterized protein</fullName>
    </submittedName>
</protein>
<name>A0A2P2P8E2_RHIMU</name>
<dbReference type="EMBL" id="GGEC01070534">
    <property type="protein sequence ID" value="MBX51018.1"/>
    <property type="molecule type" value="Transcribed_RNA"/>
</dbReference>
<sequence>MNMFIEKFFNGLTHCVINIGVIMFIKWCIEFDLSTQPEKSEKKFSVRMMICL</sequence>
<proteinExistence type="predicted"/>
<organism evidence="1">
    <name type="scientific">Rhizophora mucronata</name>
    <name type="common">Asiatic mangrove</name>
    <dbReference type="NCBI Taxonomy" id="61149"/>
    <lineage>
        <taxon>Eukaryota</taxon>
        <taxon>Viridiplantae</taxon>
        <taxon>Streptophyta</taxon>
        <taxon>Embryophyta</taxon>
        <taxon>Tracheophyta</taxon>
        <taxon>Spermatophyta</taxon>
        <taxon>Magnoliopsida</taxon>
        <taxon>eudicotyledons</taxon>
        <taxon>Gunneridae</taxon>
        <taxon>Pentapetalae</taxon>
        <taxon>rosids</taxon>
        <taxon>fabids</taxon>
        <taxon>Malpighiales</taxon>
        <taxon>Rhizophoraceae</taxon>
        <taxon>Rhizophora</taxon>
    </lineage>
</organism>
<evidence type="ECO:0000313" key="1">
    <source>
        <dbReference type="EMBL" id="MBX51018.1"/>
    </source>
</evidence>
<accession>A0A2P2P8E2</accession>